<sequence length="451" mass="51095">MTKRHGWLLRALLVFALFLHYLRGNARRRYDLEKARRKRWHVASTPNDCTSVGGVARRLGRAVEEAMEESSRHQWGIHVTIPSKVSGLDQDQQASFDVPHLLWVTNTTSVGDMESFFLAVFHANVGGDSEYTGQYQAIYVARSNSIDSPGQVPSKWRVLSKLATRGSMGYLHWHPDGKQLFLAYELEDFLHGNTIAIRLYPSLQALITSSWYNEVQLKQRVKIWPWFFLPVPVVSVGTPTFSKVVVQDKKTTIYLRFYYYLWTDLPGTGIVNFQPPHDNQQQQHVLKGYSWNAKQDDTVVTALRKLQVMGKIGQRATLQHPSDHSSSFLLFEGKMANADEQYIGWLSCRPILYDASSQQAAIVPLALPQQLQTFCNPTITYIQGNDDYWALSFFVPGEPFRDGLPETYANYTPVEKCPTCAANPMQKAESPAKKGALLVMIKVDSVFPSPC</sequence>
<feature type="chain" id="PRO_5040255995" evidence="1">
    <location>
        <begin position="25"/>
        <end position="451"/>
    </location>
</feature>
<dbReference type="EMBL" id="CAICTM010001599">
    <property type="protein sequence ID" value="CAB9524893.1"/>
    <property type="molecule type" value="Genomic_DNA"/>
</dbReference>
<organism evidence="2 3">
    <name type="scientific">Seminavis robusta</name>
    <dbReference type="NCBI Taxonomy" id="568900"/>
    <lineage>
        <taxon>Eukaryota</taxon>
        <taxon>Sar</taxon>
        <taxon>Stramenopiles</taxon>
        <taxon>Ochrophyta</taxon>
        <taxon>Bacillariophyta</taxon>
        <taxon>Bacillariophyceae</taxon>
        <taxon>Bacillariophycidae</taxon>
        <taxon>Naviculales</taxon>
        <taxon>Naviculaceae</taxon>
        <taxon>Seminavis</taxon>
    </lineage>
</organism>
<evidence type="ECO:0000313" key="2">
    <source>
        <dbReference type="EMBL" id="CAB9524893.1"/>
    </source>
</evidence>
<evidence type="ECO:0000256" key="1">
    <source>
        <dbReference type="SAM" id="SignalP"/>
    </source>
</evidence>
<keyword evidence="1" id="KW-0732">Signal</keyword>
<keyword evidence="3" id="KW-1185">Reference proteome</keyword>
<evidence type="ECO:0000313" key="3">
    <source>
        <dbReference type="Proteomes" id="UP001153069"/>
    </source>
</evidence>
<accession>A0A9N8HW55</accession>
<feature type="signal peptide" evidence="1">
    <location>
        <begin position="1"/>
        <end position="24"/>
    </location>
</feature>
<name>A0A9N8HW55_9STRA</name>
<proteinExistence type="predicted"/>
<comment type="caution">
    <text evidence="2">The sequence shown here is derived from an EMBL/GenBank/DDBJ whole genome shotgun (WGS) entry which is preliminary data.</text>
</comment>
<gene>
    <name evidence="2" type="ORF">SEMRO_1601_G285120.1</name>
</gene>
<dbReference type="Proteomes" id="UP001153069">
    <property type="component" value="Unassembled WGS sequence"/>
</dbReference>
<dbReference type="AlphaFoldDB" id="A0A9N8HW55"/>
<reference evidence="2" key="1">
    <citation type="submission" date="2020-06" db="EMBL/GenBank/DDBJ databases">
        <authorList>
            <consortium name="Plant Systems Biology data submission"/>
        </authorList>
    </citation>
    <scope>NUCLEOTIDE SEQUENCE</scope>
    <source>
        <strain evidence="2">D6</strain>
    </source>
</reference>
<protein>
    <submittedName>
        <fullName evidence="2">Uncharacterized protein</fullName>
    </submittedName>
</protein>